<dbReference type="Proteomes" id="UP001633002">
    <property type="component" value="Unassembled WGS sequence"/>
</dbReference>
<feature type="compositionally biased region" description="Low complexity" evidence="2">
    <location>
        <begin position="461"/>
        <end position="472"/>
    </location>
</feature>
<evidence type="ECO:0008006" key="5">
    <source>
        <dbReference type="Google" id="ProtNLM"/>
    </source>
</evidence>
<organism evidence="3 4">
    <name type="scientific">Riccia sorocarpa</name>
    <dbReference type="NCBI Taxonomy" id="122646"/>
    <lineage>
        <taxon>Eukaryota</taxon>
        <taxon>Viridiplantae</taxon>
        <taxon>Streptophyta</taxon>
        <taxon>Embryophyta</taxon>
        <taxon>Marchantiophyta</taxon>
        <taxon>Marchantiopsida</taxon>
        <taxon>Marchantiidae</taxon>
        <taxon>Marchantiales</taxon>
        <taxon>Ricciaceae</taxon>
        <taxon>Riccia</taxon>
    </lineage>
</organism>
<feature type="region of interest" description="Disordered" evidence="2">
    <location>
        <begin position="443"/>
        <end position="539"/>
    </location>
</feature>
<sequence>MGSTSFSLLRGRSATVAHPLFLAGQWEVYWGARAVSTSCVWEESTTAACPSAEGHESASRSSSPGEFMGFLQSRLCSRGGNIQPGSRSLSASAFSPSTVGTLRDIRETARGMPTVRWAHSSSDEWLVQRARADRKRREARDARSHTRIIPVEDGDTPYADSGGNYVNPGNTEEKLAGILGRPDLIITRNVEWANLAFGFEQQNKYVIMDPREPHAPVGYILEDSNIFIRQFLRRRRPFIALVLDAYGNEVFRVRRPAWLINSTIYVEVDGQIVGEAHRRWHIWKRVYDVYLGKQQFAAVENPGFWYWTFTLQDENKGVLAVIDRNWRGFGYEFLTDAGQYVVRFGDIVPEYVPAVYRPATVMGSVKPVEKPVLAGSPSAAVEVQNLQAAAQEAEPLVVERPLTLFERAVTLALAVSLDNDYFSTHSRGVGFVPLPFFGGGQEVADSDRNLPMEDESPFPFSASHDTATSDASEQAEPLERVIGSDDTAGDAFQDPWKAEDVEADIFGSSPADSWIQNDEPQDDGDFFGGSGFFGQSDDD</sequence>
<evidence type="ECO:0000313" key="3">
    <source>
        <dbReference type="EMBL" id="KAL3689906.1"/>
    </source>
</evidence>
<accession>A0ABD3HII4</accession>
<name>A0ABD3HII4_9MARC</name>
<dbReference type="Pfam" id="PF03803">
    <property type="entry name" value="Scramblase"/>
    <property type="match status" value="1"/>
</dbReference>
<keyword evidence="4" id="KW-1185">Reference proteome</keyword>
<comment type="similarity">
    <text evidence="1">Belongs to the phospholipid scramblase family.</text>
</comment>
<evidence type="ECO:0000313" key="4">
    <source>
        <dbReference type="Proteomes" id="UP001633002"/>
    </source>
</evidence>
<evidence type="ECO:0000256" key="1">
    <source>
        <dbReference type="ARBA" id="ARBA00005350"/>
    </source>
</evidence>
<dbReference type="PANTHER" id="PTHR23248">
    <property type="entry name" value="PHOSPHOLIPID SCRAMBLASE-RELATED"/>
    <property type="match status" value="1"/>
</dbReference>
<gene>
    <name evidence="3" type="ORF">R1sor_016215</name>
</gene>
<dbReference type="EMBL" id="JBJQOH010000004">
    <property type="protein sequence ID" value="KAL3689906.1"/>
    <property type="molecule type" value="Genomic_DNA"/>
</dbReference>
<evidence type="ECO:0000256" key="2">
    <source>
        <dbReference type="SAM" id="MobiDB-lite"/>
    </source>
</evidence>
<dbReference type="AlphaFoldDB" id="A0ABD3HII4"/>
<protein>
    <recommendedName>
        <fullName evidence="5">Phospholipid scramblase</fullName>
    </recommendedName>
</protein>
<dbReference type="PANTHER" id="PTHR23248:SF9">
    <property type="entry name" value="PHOSPHOLIPID SCRAMBLASE"/>
    <property type="match status" value="1"/>
</dbReference>
<dbReference type="InterPro" id="IPR005552">
    <property type="entry name" value="Scramblase"/>
</dbReference>
<comment type="caution">
    <text evidence="3">The sequence shown here is derived from an EMBL/GenBank/DDBJ whole genome shotgun (WGS) entry which is preliminary data.</text>
</comment>
<proteinExistence type="inferred from homology"/>
<reference evidence="3 4" key="1">
    <citation type="submission" date="2024-09" db="EMBL/GenBank/DDBJ databases">
        <title>Chromosome-scale assembly of Riccia sorocarpa.</title>
        <authorList>
            <person name="Paukszto L."/>
        </authorList>
    </citation>
    <scope>NUCLEOTIDE SEQUENCE [LARGE SCALE GENOMIC DNA]</scope>
    <source>
        <strain evidence="3">LP-2024</strain>
        <tissue evidence="3">Aerial parts of the thallus</tissue>
    </source>
</reference>